<dbReference type="EMBL" id="CTEC01000001">
    <property type="protein sequence ID" value="CQD12847.1"/>
    <property type="molecule type" value="Genomic_DNA"/>
</dbReference>
<dbReference type="RefSeq" id="WP_090420956.1">
    <property type="nucleotide sequence ID" value="NZ_CTEC01000001.1"/>
</dbReference>
<reference evidence="3" key="1">
    <citation type="submission" date="2015-03" db="EMBL/GenBank/DDBJ databases">
        <authorList>
            <person name="Urmite Genomes"/>
        </authorList>
    </citation>
    <scope>NUCLEOTIDE SEQUENCE [LARGE SCALE GENOMIC DNA]</scope>
    <source>
        <strain evidence="3">CSUR P1344</strain>
    </source>
</reference>
<protein>
    <recommendedName>
        <fullName evidence="4">Secreted protein</fullName>
    </recommendedName>
</protein>
<evidence type="ECO:0008006" key="4">
    <source>
        <dbReference type="Google" id="ProtNLM"/>
    </source>
</evidence>
<dbReference type="Proteomes" id="UP000199601">
    <property type="component" value="Unassembled WGS sequence"/>
</dbReference>
<gene>
    <name evidence="2" type="ORF">BN000_02738</name>
</gene>
<keyword evidence="1" id="KW-0732">Signal</keyword>
<feature type="signal peptide" evidence="1">
    <location>
        <begin position="1"/>
        <end position="33"/>
    </location>
</feature>
<proteinExistence type="predicted"/>
<dbReference type="AlphaFoldDB" id="A0A0U1DE55"/>
<organism evidence="2 3">
    <name type="scientific">Mycobacterium europaeum</name>
    <dbReference type="NCBI Taxonomy" id="761804"/>
    <lineage>
        <taxon>Bacteria</taxon>
        <taxon>Bacillati</taxon>
        <taxon>Actinomycetota</taxon>
        <taxon>Actinomycetes</taxon>
        <taxon>Mycobacteriales</taxon>
        <taxon>Mycobacteriaceae</taxon>
        <taxon>Mycobacterium</taxon>
        <taxon>Mycobacterium simiae complex</taxon>
    </lineage>
</organism>
<sequence precursor="true">MARKMNSTLAFAMTAATGVALFSGAGPAVLAHADQQDTKQYVNNERRSTACPPLTERGDLDNAAQQYATTEKAPVQLAGYAGSVVAFLGSGDPYAKAADSAMGKAKGAVHDCKYNDFGVGFIRHEDRSVDVVTIVLGQSSTTPTTPPPVNQAHGPGLDLEASAVVQARSDTGCPGLAYQTALEGVAQQYARTETPAFASGQVGFLASGDPAARAIDILTSKAHGAIADCSNTAYGVGFIRHEDRSIDVVTVVLAKH</sequence>
<accession>A0A0U1DE55</accession>
<evidence type="ECO:0000313" key="3">
    <source>
        <dbReference type="Proteomes" id="UP000199601"/>
    </source>
</evidence>
<name>A0A0U1DE55_9MYCO</name>
<feature type="chain" id="PRO_5006707970" description="Secreted protein" evidence="1">
    <location>
        <begin position="34"/>
        <end position="256"/>
    </location>
</feature>
<keyword evidence="3" id="KW-1185">Reference proteome</keyword>
<evidence type="ECO:0000313" key="2">
    <source>
        <dbReference type="EMBL" id="CQD12847.1"/>
    </source>
</evidence>
<evidence type="ECO:0000256" key="1">
    <source>
        <dbReference type="SAM" id="SignalP"/>
    </source>
</evidence>